<sequence>MTLKSASSTDELFDPEFETLPPQAVRQYQDAAWERQWDYVRSHSAFYRNKLSAFTSRRITLDDLQDLPLTEKDELRVSQEGAYPFGDYIACTQADVVRMHRTSGTTGRPLILSNSKKDAENVARIGARSMWAAGLRREDRVVHCLNYCMWTGGFTDHTVLEATGATVLPFGIGNTAQLIRSIKELGITAISCTPSYPAMLEKVMREQFPEWRPRDLGLRLSLFGGEAGLDNPAFRETMEEKWGFKVRNANFGLSEVLSILGGQTAWTNDLLYHASDVVFAEILDPESGQRLPIRDGTVGELVCTHLAKECQPLVRYRTRDVVTITETAPGPDGRTAWRFRVTGRTDDMFNVRGINVFPSAVRAAVESLPQYSSGHFRIVLRGDGPYDRIEVRVEAAQQLTLAGWHEARERLEREIQGRIGATAIVEMIAFESLGRTDGKTAWVEKVPA</sequence>
<dbReference type="OrthoDB" id="580775at2"/>
<proteinExistence type="predicted"/>
<evidence type="ECO:0000313" key="3">
    <source>
        <dbReference type="EMBL" id="OWW19606.1"/>
    </source>
</evidence>
<dbReference type="GO" id="GO:0016874">
    <property type="term" value="F:ligase activity"/>
    <property type="evidence" value="ECO:0007669"/>
    <property type="project" value="UniProtKB-KW"/>
</dbReference>
<protein>
    <submittedName>
        <fullName evidence="3">Phenylacetate--CoA ligase</fullName>
    </submittedName>
</protein>
<dbReference type="PANTHER" id="PTHR43845:SF1">
    <property type="entry name" value="BLR5969 PROTEIN"/>
    <property type="match status" value="1"/>
</dbReference>
<dbReference type="RefSeq" id="WP_088706512.1">
    <property type="nucleotide sequence ID" value="NZ_LSTO01000001.1"/>
</dbReference>
<organism evidence="3 4">
    <name type="scientific">Noviherbaspirillum denitrificans</name>
    <dbReference type="NCBI Taxonomy" id="1968433"/>
    <lineage>
        <taxon>Bacteria</taxon>
        <taxon>Pseudomonadati</taxon>
        <taxon>Pseudomonadota</taxon>
        <taxon>Betaproteobacteria</taxon>
        <taxon>Burkholderiales</taxon>
        <taxon>Oxalobacteraceae</taxon>
        <taxon>Noviherbaspirillum</taxon>
    </lineage>
</organism>
<dbReference type="SUPFAM" id="SSF56801">
    <property type="entry name" value="Acetyl-CoA synthetase-like"/>
    <property type="match status" value="1"/>
</dbReference>
<feature type="domain" description="AMP-dependent synthetase/ligase" evidence="1">
    <location>
        <begin position="90"/>
        <end position="303"/>
    </location>
</feature>
<evidence type="ECO:0000259" key="2">
    <source>
        <dbReference type="Pfam" id="PF14535"/>
    </source>
</evidence>
<accession>A0A254TAD0</accession>
<dbReference type="Pfam" id="PF14535">
    <property type="entry name" value="AMP-binding_C_2"/>
    <property type="match status" value="1"/>
</dbReference>
<dbReference type="Gene3D" id="3.40.50.12780">
    <property type="entry name" value="N-terminal domain of ligase-like"/>
    <property type="match status" value="1"/>
</dbReference>
<evidence type="ECO:0000259" key="1">
    <source>
        <dbReference type="Pfam" id="PF00501"/>
    </source>
</evidence>
<gene>
    <name evidence="3" type="ORF">AYR66_08910</name>
</gene>
<dbReference type="InterPro" id="IPR045851">
    <property type="entry name" value="AMP-bd_C_sf"/>
</dbReference>
<dbReference type="Gene3D" id="3.30.300.30">
    <property type="match status" value="1"/>
</dbReference>
<dbReference type="Pfam" id="PF00501">
    <property type="entry name" value="AMP-binding"/>
    <property type="match status" value="1"/>
</dbReference>
<dbReference type="InterPro" id="IPR000873">
    <property type="entry name" value="AMP-dep_synth/lig_dom"/>
</dbReference>
<reference evidence="3 4" key="1">
    <citation type="submission" date="2016-02" db="EMBL/GenBank/DDBJ databases">
        <authorList>
            <person name="Wen L."/>
            <person name="He K."/>
            <person name="Yang H."/>
        </authorList>
    </citation>
    <scope>NUCLEOTIDE SEQUENCE [LARGE SCALE GENOMIC DNA]</scope>
    <source>
        <strain evidence="3 4">TSA40</strain>
    </source>
</reference>
<keyword evidence="4" id="KW-1185">Reference proteome</keyword>
<dbReference type="Proteomes" id="UP000197535">
    <property type="component" value="Unassembled WGS sequence"/>
</dbReference>
<name>A0A254TAD0_9BURK</name>
<keyword evidence="3" id="KW-0436">Ligase</keyword>
<dbReference type="InterPro" id="IPR042099">
    <property type="entry name" value="ANL_N_sf"/>
</dbReference>
<dbReference type="PANTHER" id="PTHR43845">
    <property type="entry name" value="BLR5969 PROTEIN"/>
    <property type="match status" value="1"/>
</dbReference>
<comment type="caution">
    <text evidence="3">The sequence shown here is derived from an EMBL/GenBank/DDBJ whole genome shotgun (WGS) entry which is preliminary data.</text>
</comment>
<dbReference type="InterPro" id="IPR028154">
    <property type="entry name" value="AMP-dep_Lig_C"/>
</dbReference>
<feature type="domain" description="AMP-dependent ligase C-terminal" evidence="2">
    <location>
        <begin position="353"/>
        <end position="441"/>
    </location>
</feature>
<dbReference type="AlphaFoldDB" id="A0A254TAD0"/>
<dbReference type="EMBL" id="LSTO01000001">
    <property type="protein sequence ID" value="OWW19606.1"/>
    <property type="molecule type" value="Genomic_DNA"/>
</dbReference>
<evidence type="ECO:0000313" key="4">
    <source>
        <dbReference type="Proteomes" id="UP000197535"/>
    </source>
</evidence>